<dbReference type="PROSITE" id="PS51194">
    <property type="entry name" value="HELICASE_CTER"/>
    <property type="match status" value="1"/>
</dbReference>
<dbReference type="GO" id="GO:0003676">
    <property type="term" value="F:nucleic acid binding"/>
    <property type="evidence" value="ECO:0007669"/>
    <property type="project" value="InterPro"/>
</dbReference>
<keyword evidence="1" id="KW-0547">Nucleotide-binding</keyword>
<evidence type="ECO:0000256" key="3">
    <source>
        <dbReference type="SAM" id="Coils"/>
    </source>
</evidence>
<dbReference type="GO" id="GO:0006289">
    <property type="term" value="P:nucleotide-excision repair"/>
    <property type="evidence" value="ECO:0007669"/>
    <property type="project" value="TreeGrafter"/>
</dbReference>
<dbReference type="OrthoDB" id="9774462at2"/>
<feature type="domain" description="Helicase ATP-binding" evidence="4">
    <location>
        <begin position="101"/>
        <end position="377"/>
    </location>
</feature>
<dbReference type="Pfam" id="PF00271">
    <property type="entry name" value="Helicase_C"/>
    <property type="match status" value="1"/>
</dbReference>
<dbReference type="GO" id="GO:0043138">
    <property type="term" value="F:3'-5' DNA helicase activity"/>
    <property type="evidence" value="ECO:0007669"/>
    <property type="project" value="TreeGrafter"/>
</dbReference>
<dbReference type="InterPro" id="IPR001650">
    <property type="entry name" value="Helicase_C-like"/>
</dbReference>
<organism evidence="6 7">
    <name type="scientific">Clostridium ljungdahlii</name>
    <dbReference type="NCBI Taxonomy" id="1538"/>
    <lineage>
        <taxon>Bacteria</taxon>
        <taxon>Bacillati</taxon>
        <taxon>Bacillota</taxon>
        <taxon>Clostridia</taxon>
        <taxon>Eubacteriales</taxon>
        <taxon>Clostridiaceae</taxon>
        <taxon>Clostridium</taxon>
    </lineage>
</organism>
<name>A0A166SA66_9CLOT</name>
<feature type="coiled-coil region" evidence="3">
    <location>
        <begin position="1238"/>
        <end position="1272"/>
    </location>
</feature>
<dbReference type="InterPro" id="IPR011545">
    <property type="entry name" value="DEAD/DEAH_box_helicase_dom"/>
</dbReference>
<dbReference type="Gene3D" id="3.40.50.300">
    <property type="entry name" value="P-loop containing nucleotide triphosphate hydrolases"/>
    <property type="match status" value="2"/>
</dbReference>
<dbReference type="PROSITE" id="PS51192">
    <property type="entry name" value="HELICASE_ATP_BIND_1"/>
    <property type="match status" value="1"/>
</dbReference>
<dbReference type="InterPro" id="IPR014001">
    <property type="entry name" value="Helicase_ATP-bd"/>
</dbReference>
<dbReference type="GO" id="GO:0036297">
    <property type="term" value="P:interstrand cross-link repair"/>
    <property type="evidence" value="ECO:0007669"/>
    <property type="project" value="TreeGrafter"/>
</dbReference>
<keyword evidence="6" id="KW-0347">Helicase</keyword>
<dbReference type="EC" id="3.6.4.13" evidence="6"/>
<reference evidence="6 7" key="1">
    <citation type="journal article" date="2015" name="Biotechnol. Bioeng.">
        <title>Genome sequence and phenotypic characterization of Caulobacter segnis.</title>
        <authorList>
            <person name="Patel S."/>
            <person name="Fletcher B."/>
            <person name="Scott D.C."/>
            <person name="Ely B."/>
        </authorList>
    </citation>
    <scope>NUCLEOTIDE SEQUENCE [LARGE SCALE GENOMIC DNA]</scope>
    <source>
        <strain evidence="6 7">ERI-2</strain>
    </source>
</reference>
<protein>
    <submittedName>
        <fullName evidence="6">ATP-dependent RNA helicase RhlE</fullName>
        <ecNumber evidence="6">3.6.4.13</ecNumber>
    </submittedName>
</protein>
<dbReference type="SMART" id="SM00487">
    <property type="entry name" value="DEXDc"/>
    <property type="match status" value="1"/>
</dbReference>
<evidence type="ECO:0000256" key="1">
    <source>
        <dbReference type="ARBA" id="ARBA00022741"/>
    </source>
</evidence>
<dbReference type="PANTHER" id="PTHR47957">
    <property type="entry name" value="ATP-DEPENDENT HELICASE HRQ1"/>
    <property type="match status" value="1"/>
</dbReference>
<gene>
    <name evidence="6" type="primary">rhlE_1</name>
    <name evidence="6" type="ORF">WY13_00290</name>
</gene>
<evidence type="ECO:0000259" key="4">
    <source>
        <dbReference type="PROSITE" id="PS51192"/>
    </source>
</evidence>
<evidence type="ECO:0000256" key="2">
    <source>
        <dbReference type="ARBA" id="ARBA00022840"/>
    </source>
</evidence>
<evidence type="ECO:0000313" key="6">
    <source>
        <dbReference type="EMBL" id="OAA91888.1"/>
    </source>
</evidence>
<dbReference type="SUPFAM" id="SSF52540">
    <property type="entry name" value="P-loop containing nucleoside triphosphate hydrolases"/>
    <property type="match status" value="2"/>
</dbReference>
<dbReference type="GO" id="GO:0005524">
    <property type="term" value="F:ATP binding"/>
    <property type="evidence" value="ECO:0007669"/>
    <property type="project" value="UniProtKB-KW"/>
</dbReference>
<evidence type="ECO:0000313" key="7">
    <source>
        <dbReference type="Proteomes" id="UP000077407"/>
    </source>
</evidence>
<keyword evidence="3" id="KW-0175">Coiled coil</keyword>
<keyword evidence="6" id="KW-0378">Hydrolase</keyword>
<evidence type="ECO:0000259" key="5">
    <source>
        <dbReference type="PROSITE" id="PS51194"/>
    </source>
</evidence>
<dbReference type="PATRIC" id="fig|1538.10.peg.777"/>
<dbReference type="EMBL" id="LITT01000003">
    <property type="protein sequence ID" value="OAA91888.1"/>
    <property type="molecule type" value="Genomic_DNA"/>
</dbReference>
<dbReference type="GO" id="GO:0003724">
    <property type="term" value="F:RNA helicase activity"/>
    <property type="evidence" value="ECO:0007669"/>
    <property type="project" value="UniProtKB-EC"/>
</dbReference>
<dbReference type="Proteomes" id="UP000077407">
    <property type="component" value="Unassembled WGS sequence"/>
</dbReference>
<keyword evidence="2" id="KW-0067">ATP-binding</keyword>
<sequence>MDEYSIQNTHESLKGRLLDYIKTAYFGKNDELRELCDDELERKGVLWQEPYIEANPAYKVSQNGIKNGKDIDEQVKNILIKMYENKLGVYANPYVHQIQSIKNFYKGNDLFVATGTGSGKTECFMWPMVSKLVLEAKESPKTWQQRGVRAMMLYPMNALVADQLSRLRKMIGDNKFYNMFVSIAGDARIPQFGMYTGRTPYAGEQKKSQDMILAKTLRKDLVERDAVTKKQLVDMGKYPAKYDLESYIDALSEGNHVTNSRDAEMISRFEIQKKTPDILITNYSMLEYMLMRQSEQGIWEDTKKWLEMSPSNKLLFIIDEAHMYRGAAGGEVALLIRRFMHKLGIKREQMQFILTSASIPGNGNKKVTEFACDLTAENYGNNRFKIITGERNKIIFDGAKEVKAQVLAKFEIDLLHAGGERKLQAIKNFGNIAGLNTSSCNFSSDADVEQWLFKELNKFAPLLRVMECCRGKAIKFSELANKVFPDEPVEIAQKATSVVLSIAPLAKNKDGQVLFPSRLHMMFRGLQGVYACANPNCTEKQGESDLPIGKIYLGMHEDVCKCGGKIYELVNDRTCGALFYKGYIDETEPENKFVWNKNGDFVNQTFKEVHYYIIPKNVQYTPPKGNTAIRTAWFNGVAGRIENDDTHAGKHHYVHVAYSEKSPKDHPEALTFATCPKCEKRHLNITDFSTKGNEPFFHLVSEQLMLQPPVIHDPEKLELTPNAGRKVLLFSDSRQKAATLAKELTAVADEEAIKKAVTVAALLLQDWAKERNVEPTMDLLYVAFLKVAYENKLRFFYGENEIDLHDHLKEMEKAIKSVQRRGKQINYANLRKNTFGTIPELYSKYLLKHLCSNFRSLTDLGLCWVEPCDEDLIDRVLNDLEDSGIEVEYDKLISLFSAWAAEIMTDSYAYDHRIKHKIRKNITNIKRFGVDKDGKFPKRYEKLLIEQGYSEKQVKTIFQQFMRFTQKGEDNNEFNYLNPEVITLKYGVNHKWYKCPSCGRIFPFKLWNKCALCCKGEPREMTEKEFQGIDFWRKPVLDAIMGKKNALMTRINTEEHTAQLSHKDQRLDMWSTTEEYEMRFQNVYIDDKGPVDILSCTTTMEVGIDIGSLTAVGLRNIPPMRENYQQRAGRAGRRSSAISTIVTYTDNGPHDSYYFNNPDKIIAGEPRIPGIDINNSKLIYRHLNVIYVSKFLSRINLGANEIGVISFIHNYYREFLNFLKVNPLKEDEIARLVPEEKRNEIDNLLMKFKTALDKLKEKIQAFEDNYIDSEKKEKKLLDVLLEEGIFPTYSFPRSVVGFSIENNYGNKVEQEPDRALDIAINEYAPGRLIVVNKRTYKSGGIYNFHSKFNDEEKYHPARRYFESKDYYKPLFYCNNQSCNWVGFQEPKGKKCPFCGNESIKFQHLLKPWGFAPVNGQSIREAEAEAEMSYAELPSYAAPISDQDMIKSDKYPSLRFARLTSQPLTILNQGPDGEGFTICEACGAAVPGDDKNALKHIGQPYRHPYVRETCSHPSDKITNTFLGHQFLTDMVLMEISIDPTKVNTYTDGLWIRSAAQTLSEAMILAAGQLLDVEFNDLKGSYRLRYSKEKVCVDIFLFDSLSSGAGYSSLLAGRIVELIDRTYEVLDCKSNCETACHDCLKHFWNQRVQDLLDRFAAKQLLDWCKYNKLANIINYENQKTLLMGLKETALIDSEFDINFENNKIFAIKNGAKKEIYVYPAMWNSDNPQIPDGSIRISDKMLKKALPMAYTIIRGRL</sequence>
<dbReference type="Pfam" id="PF00270">
    <property type="entry name" value="DEAD"/>
    <property type="match status" value="1"/>
</dbReference>
<comment type="caution">
    <text evidence="6">The sequence shown here is derived from an EMBL/GenBank/DDBJ whole genome shotgun (WGS) entry which is preliminary data.</text>
</comment>
<dbReference type="RefSeq" id="WP_063553930.1">
    <property type="nucleotide sequence ID" value="NZ_LITT01000003.1"/>
</dbReference>
<dbReference type="PANTHER" id="PTHR47957:SF3">
    <property type="entry name" value="ATP-DEPENDENT HELICASE HRQ1"/>
    <property type="match status" value="1"/>
</dbReference>
<dbReference type="InterPro" id="IPR018973">
    <property type="entry name" value="MZB"/>
</dbReference>
<feature type="domain" description="Helicase C-terminal" evidence="5">
    <location>
        <begin position="1036"/>
        <end position="1179"/>
    </location>
</feature>
<dbReference type="Pfam" id="PF09369">
    <property type="entry name" value="MZB"/>
    <property type="match status" value="1"/>
</dbReference>
<dbReference type="GO" id="GO:0016787">
    <property type="term" value="F:hydrolase activity"/>
    <property type="evidence" value="ECO:0007669"/>
    <property type="project" value="UniProtKB-KW"/>
</dbReference>
<dbReference type="InterPro" id="IPR027417">
    <property type="entry name" value="P-loop_NTPase"/>
</dbReference>
<proteinExistence type="predicted"/>
<accession>A0A166SA66</accession>